<evidence type="ECO:0000313" key="2">
    <source>
        <dbReference type="Proteomes" id="UP001597308"/>
    </source>
</evidence>
<dbReference type="RefSeq" id="WP_378796387.1">
    <property type="nucleotide sequence ID" value="NZ_JBHUER010000001.1"/>
</dbReference>
<protein>
    <recommendedName>
        <fullName evidence="3">20S proteasome subunit A/B</fullName>
    </recommendedName>
</protein>
<organism evidence="1 2">
    <name type="scientific">Methylopila henanensis</name>
    <dbReference type="NCBI Taxonomy" id="873516"/>
    <lineage>
        <taxon>Bacteria</taxon>
        <taxon>Pseudomonadati</taxon>
        <taxon>Pseudomonadota</taxon>
        <taxon>Alphaproteobacteria</taxon>
        <taxon>Hyphomicrobiales</taxon>
        <taxon>Methylopilaceae</taxon>
        <taxon>Methylopila</taxon>
    </lineage>
</organism>
<reference evidence="2" key="1">
    <citation type="journal article" date="2019" name="Int. J. Syst. Evol. Microbiol.">
        <title>The Global Catalogue of Microorganisms (GCM) 10K type strain sequencing project: providing services to taxonomists for standard genome sequencing and annotation.</title>
        <authorList>
            <consortium name="The Broad Institute Genomics Platform"/>
            <consortium name="The Broad Institute Genome Sequencing Center for Infectious Disease"/>
            <person name="Wu L."/>
            <person name="Ma J."/>
        </authorList>
    </citation>
    <scope>NUCLEOTIDE SEQUENCE [LARGE SCALE GENOMIC DNA]</scope>
    <source>
        <strain evidence="2">KCTC 23707</strain>
    </source>
</reference>
<gene>
    <name evidence="1" type="ORF">ACFSCV_01735</name>
</gene>
<name>A0ABW4K189_9HYPH</name>
<accession>A0ABW4K189</accession>
<evidence type="ECO:0000313" key="1">
    <source>
        <dbReference type="EMBL" id="MFD1701715.1"/>
    </source>
</evidence>
<dbReference type="EMBL" id="JBHUER010000001">
    <property type="protein sequence ID" value="MFD1701715.1"/>
    <property type="molecule type" value="Genomic_DNA"/>
</dbReference>
<keyword evidence="2" id="KW-1185">Reference proteome</keyword>
<sequence length="211" mass="22134">MTAIVAANSGSAIDIAADAACYTSDGVVVAFASKIVQIERMVVVVSGTVHAWPAIEAALRAANARTIDDLIVKQAKVFTAFDAYLAEKDVAATPCNVLIGGWSAAARRMILTLRVNHDRHGAPAGTFMALEQFCTGPAPLAGSFSVEAALASIEAQRATPAPVFERDGEDGAAVTNVGGWVDHARLVAGRRLTIERIHTWEDDRVGQPLAA</sequence>
<proteinExistence type="predicted"/>
<evidence type="ECO:0008006" key="3">
    <source>
        <dbReference type="Google" id="ProtNLM"/>
    </source>
</evidence>
<dbReference type="Proteomes" id="UP001597308">
    <property type="component" value="Unassembled WGS sequence"/>
</dbReference>
<comment type="caution">
    <text evidence="1">The sequence shown here is derived from an EMBL/GenBank/DDBJ whole genome shotgun (WGS) entry which is preliminary data.</text>
</comment>